<keyword evidence="6" id="KW-0325">Glycoprotein</keyword>
<evidence type="ECO:0000256" key="3">
    <source>
        <dbReference type="ARBA" id="ARBA00022737"/>
    </source>
</evidence>
<keyword evidence="2 8" id="KW-0812">Transmembrane</keyword>
<proteinExistence type="predicted"/>
<dbReference type="Proteomes" id="UP000697127">
    <property type="component" value="Unassembled WGS sequence"/>
</dbReference>
<keyword evidence="11" id="KW-1185">Reference proteome</keyword>
<keyword evidence="3" id="KW-0677">Repeat</keyword>
<dbReference type="FunFam" id="3.30.60.270:FF:000005">
    <property type="entry name" value="Sortilin"/>
    <property type="match status" value="1"/>
</dbReference>
<keyword evidence="5 8" id="KW-0472">Membrane</keyword>
<evidence type="ECO:0000256" key="2">
    <source>
        <dbReference type="ARBA" id="ARBA00022692"/>
    </source>
</evidence>
<gene>
    <name evidence="10" type="primary">VPS10_1</name>
    <name evidence="10" type="ORF">C6P40_002785</name>
</gene>
<dbReference type="InterPro" id="IPR031778">
    <property type="entry name" value="Sortilin_N"/>
</dbReference>
<accession>A0A9P7BDS3</accession>
<evidence type="ECO:0000256" key="6">
    <source>
        <dbReference type="ARBA" id="ARBA00023180"/>
    </source>
</evidence>
<dbReference type="Gene3D" id="2.10.70.80">
    <property type="match status" value="2"/>
</dbReference>
<evidence type="ECO:0000256" key="7">
    <source>
        <dbReference type="SAM" id="MobiDB-lite"/>
    </source>
</evidence>
<evidence type="ECO:0000256" key="1">
    <source>
        <dbReference type="ARBA" id="ARBA00004370"/>
    </source>
</evidence>
<evidence type="ECO:0000259" key="9">
    <source>
        <dbReference type="SMART" id="SM00602"/>
    </source>
</evidence>
<keyword evidence="4 8" id="KW-1133">Transmembrane helix</keyword>
<feature type="region of interest" description="Disordered" evidence="7">
    <location>
        <begin position="1495"/>
        <end position="1541"/>
    </location>
</feature>
<dbReference type="Gene3D" id="2.130.10.10">
    <property type="entry name" value="YVTN repeat-like/Quinoprotein amine dehydrogenase"/>
    <property type="match status" value="1"/>
</dbReference>
<protein>
    <submittedName>
        <fullName evidence="10">Vacuolar protein sorting/targeting protein PEP1</fullName>
    </submittedName>
</protein>
<dbReference type="Pfam" id="PF15901">
    <property type="entry name" value="Sortilin_C"/>
    <property type="match status" value="2"/>
</dbReference>
<evidence type="ECO:0000313" key="11">
    <source>
        <dbReference type="Proteomes" id="UP000697127"/>
    </source>
</evidence>
<dbReference type="SUPFAM" id="SSF110296">
    <property type="entry name" value="Oligoxyloglucan reducing end-specific cellobiohydrolase"/>
    <property type="match status" value="2"/>
</dbReference>
<dbReference type="SMART" id="SM00602">
    <property type="entry name" value="VPS10"/>
    <property type="match status" value="2"/>
</dbReference>
<dbReference type="InterPro" id="IPR050310">
    <property type="entry name" value="VPS10-sortilin"/>
</dbReference>
<dbReference type="InterPro" id="IPR015943">
    <property type="entry name" value="WD40/YVTN_repeat-like_dom_sf"/>
</dbReference>
<feature type="compositionally biased region" description="Low complexity" evidence="7">
    <location>
        <begin position="12"/>
        <end position="25"/>
    </location>
</feature>
<dbReference type="PANTHER" id="PTHR12106:SF27">
    <property type="entry name" value="SORTILIN-RELATED RECEPTOR"/>
    <property type="match status" value="1"/>
</dbReference>
<comment type="subcellular location">
    <subcellularLocation>
        <location evidence="1">Membrane</location>
    </subcellularLocation>
</comment>
<evidence type="ECO:0000256" key="8">
    <source>
        <dbReference type="SAM" id="Phobius"/>
    </source>
</evidence>
<dbReference type="GO" id="GO:0006623">
    <property type="term" value="P:protein targeting to vacuole"/>
    <property type="evidence" value="ECO:0007669"/>
    <property type="project" value="TreeGrafter"/>
</dbReference>
<comment type="caution">
    <text evidence="10">The sequence shown here is derived from an EMBL/GenBank/DDBJ whole genome shotgun (WGS) entry which is preliminary data.</text>
</comment>
<dbReference type="InterPro" id="IPR006581">
    <property type="entry name" value="VPS10"/>
</dbReference>
<evidence type="ECO:0000256" key="5">
    <source>
        <dbReference type="ARBA" id="ARBA00023136"/>
    </source>
</evidence>
<feature type="domain" description="VPS10" evidence="9">
    <location>
        <begin position="50"/>
        <end position="683"/>
    </location>
</feature>
<dbReference type="Gene3D" id="2.120.10.10">
    <property type="match status" value="1"/>
</dbReference>
<organism evidence="10 11">
    <name type="scientific">Pichia californica</name>
    <dbReference type="NCBI Taxonomy" id="460514"/>
    <lineage>
        <taxon>Eukaryota</taxon>
        <taxon>Fungi</taxon>
        <taxon>Dikarya</taxon>
        <taxon>Ascomycota</taxon>
        <taxon>Saccharomycotina</taxon>
        <taxon>Pichiomycetes</taxon>
        <taxon>Pichiales</taxon>
        <taxon>Pichiaceae</taxon>
        <taxon>Pichia</taxon>
    </lineage>
</organism>
<evidence type="ECO:0000256" key="4">
    <source>
        <dbReference type="ARBA" id="ARBA00022989"/>
    </source>
</evidence>
<dbReference type="GO" id="GO:0016020">
    <property type="term" value="C:membrane"/>
    <property type="evidence" value="ECO:0007669"/>
    <property type="project" value="UniProtKB-SubCell"/>
</dbReference>
<dbReference type="Pfam" id="PF15902">
    <property type="entry name" value="Sortilin-Vps10"/>
    <property type="match status" value="2"/>
</dbReference>
<name>A0A9P7BDS3_9ASCO</name>
<evidence type="ECO:0000313" key="10">
    <source>
        <dbReference type="EMBL" id="KAG0687166.1"/>
    </source>
</evidence>
<reference evidence="10" key="1">
    <citation type="submission" date="2020-11" db="EMBL/GenBank/DDBJ databases">
        <title>Kefir isolates.</title>
        <authorList>
            <person name="Marcisauskas S."/>
            <person name="Kim Y."/>
            <person name="Blasche S."/>
        </authorList>
    </citation>
    <scope>NUCLEOTIDE SEQUENCE</scope>
    <source>
        <strain evidence="10">Olga-1</strain>
    </source>
</reference>
<dbReference type="GO" id="GO:0006896">
    <property type="term" value="P:Golgi to vacuole transport"/>
    <property type="evidence" value="ECO:0007669"/>
    <property type="project" value="TreeGrafter"/>
</dbReference>
<dbReference type="GO" id="GO:0006895">
    <property type="term" value="P:Golgi to endosome transport"/>
    <property type="evidence" value="ECO:0007669"/>
    <property type="project" value="TreeGrafter"/>
</dbReference>
<dbReference type="PANTHER" id="PTHR12106">
    <property type="entry name" value="SORTILIN RELATED"/>
    <property type="match status" value="1"/>
</dbReference>
<sequence>MITISHADDTDNGNNNNNNNNDNNDQTWSPDVSYSLFPDVKNILQFEDSSNTLLLDIEGIYITTDSGKNWNKIDLKDENGNDLIPISIQEFEFQKSTAIVFTSNGQMFRTTDQAETWESYTFPIDGDYKILSGNAQINYVNPDYMLFSLKYFDNGMIIERTFFTKDNLKTDAIDIDVENAGECTFTKINPDFNQGDDSTIICIRREYNQFGLLKEDQVISTSDFFENIIVTSGKGLENSHVLKVKIVKSFAILVVSTDRYLTDSTVLYTSKDGISFTKTFFEGQEKGWMFSILDSTPNALYVSVYGRNSKHMIGSADIFRSDSDGKYFKKIFGDVFSNMLGMSLISKVETLDGVWIASHNSEYHGMQNPDSKTMITYDDGENWSYLNITDSENCSNDEECSLNIAWLTQRAGDGEIVSGETPGIILGVGNVGKYLEHNVDNLKTFLSRDGGLTWKKVSDSPTVFAYGDLGNILITVPVNLSYFLTGNTDKAADSFSYSLDQGETWSEVKLSSKVVPLFFVNSSDNTDKSFILYSKEIEKNQSLINAFDFTNAYSDTCTDNDMEEWYARVDPISGEQVCVYGHSEKFNRRKIDAKCFVNKNYADLVVIEQPCTCTIDDSECNSGFRLDENNICQPILSLLSEFCDSPKGKTKISSRRIKPGNLCQGGYQPPVDDYKLNCNDANDGKEQDAITVRYISFKENIRYYQYLDKNSSQIEFQDETLIVLTASRKAYVSFDEERFFTITQKPILYIFTNPFWQDSVYLLTDSGEMFASKTRAYSFDNHVLPHTSSGYSSYNMEFDIRSPDVHILLSHVNCDAMNNCENFASLTEDNGNSYVDLPNDITHCIFAESLFDTELYDFPDTEIICAQKVEGQDYSRLISTTDAFLSDTTVLFDKIVGFTTSGKYLVVAELADDSLVAHVSVDGKNFARIQFPVDINVERQTAYTILDVKSKELFFHLTTYDEKDHEFGALLKANYNGTLLTTAIDYVNRNDDAFIDFESVQSLEGLSIVNVVSNPDEVKDGGDKKLVSKISHNDAATWFLLPPPLKDSNGKSINCKGCSLHLHSYTERLDPSRDTFSSTSAIGMLFGLGNVGTSLSPLNPTSDNSDVALYFSKDAGITWKEIVKGNWIWEYGDQGTILVIVQRFVEVNTLKFSLDLGETWSDYIFSPEKKYLVEDIATVPSDNSLKFIIIVKDEDVSNSIFTVDFTSVYPRQCELPLDTKEAIGEDYEYFIPKHPSVKSNCLFGHETKYLRRKAKKSCFVGMTPLNIGTSVVNNCECSREDYECDYNFELSIDGTCKLVKGLESKRGDEICFTSDADEWWQPTGYRKLEQSTCDGGLLLDKWVVHPCPGKSLNKGGISGFSMFWVIFIPLIAFASSLVVVYERGIKRNGGFSRLGEIRLDEDDNLQLIEENKFDKIINTVVRFGVFTYQIAGKLIRFSSKFVKKITGRNQQENMGSMGAFFNDMVDDDHSLFGDLNDDEDAREIDSFLERGNNDDFGDFATHDGNGYHDDDNDDFLAGEVDQHPVDADNSEFRLSDDNDDI</sequence>
<feature type="transmembrane region" description="Helical" evidence="8">
    <location>
        <begin position="1360"/>
        <end position="1381"/>
    </location>
</feature>
<feature type="compositionally biased region" description="Basic and acidic residues" evidence="7">
    <location>
        <begin position="1520"/>
        <end position="1541"/>
    </location>
</feature>
<dbReference type="InterPro" id="IPR031777">
    <property type="entry name" value="Sortilin_C"/>
</dbReference>
<dbReference type="GO" id="GO:0005794">
    <property type="term" value="C:Golgi apparatus"/>
    <property type="evidence" value="ECO:0007669"/>
    <property type="project" value="TreeGrafter"/>
</dbReference>
<dbReference type="GO" id="GO:0005829">
    <property type="term" value="C:cytosol"/>
    <property type="evidence" value="ECO:0007669"/>
    <property type="project" value="GOC"/>
</dbReference>
<dbReference type="OrthoDB" id="443634at2759"/>
<dbReference type="Gene3D" id="3.30.60.270">
    <property type="match status" value="1"/>
</dbReference>
<feature type="domain" description="VPS10" evidence="9">
    <location>
        <begin position="719"/>
        <end position="1352"/>
    </location>
</feature>
<feature type="region of interest" description="Disordered" evidence="7">
    <location>
        <begin position="1"/>
        <end position="30"/>
    </location>
</feature>
<dbReference type="EMBL" id="PUHW01000305">
    <property type="protein sequence ID" value="KAG0687166.1"/>
    <property type="molecule type" value="Genomic_DNA"/>
</dbReference>